<dbReference type="GO" id="GO:0051225">
    <property type="term" value="P:spindle assembly"/>
    <property type="evidence" value="ECO:0007669"/>
    <property type="project" value="TreeGrafter"/>
</dbReference>
<dbReference type="AlphaFoldDB" id="A0A9P0FYK4"/>
<protein>
    <recommendedName>
        <fullName evidence="10">Gamma-tubulin complex component</fullName>
    </recommendedName>
</protein>
<evidence type="ECO:0008006" key="10">
    <source>
        <dbReference type="Google" id="ProtNLM"/>
    </source>
</evidence>
<dbReference type="FunFam" id="1.20.120.1900:FF:000037">
    <property type="entry name" value="Gamma-tubulin complex component"/>
    <property type="match status" value="1"/>
</dbReference>
<dbReference type="EMBL" id="OU893341">
    <property type="protein sequence ID" value="CAH0747298.1"/>
    <property type="molecule type" value="Genomic_DNA"/>
</dbReference>
<dbReference type="Proteomes" id="UP001153714">
    <property type="component" value="Chromosome 10"/>
</dbReference>
<comment type="similarity">
    <text evidence="2">Belongs to the TUBGCP family.</text>
</comment>
<accession>A0A9P0FYK4</accession>
<organism evidence="8 9">
    <name type="scientific">Diatraea saccharalis</name>
    <name type="common">sugarcane borer</name>
    <dbReference type="NCBI Taxonomy" id="40085"/>
    <lineage>
        <taxon>Eukaryota</taxon>
        <taxon>Metazoa</taxon>
        <taxon>Ecdysozoa</taxon>
        <taxon>Arthropoda</taxon>
        <taxon>Hexapoda</taxon>
        <taxon>Insecta</taxon>
        <taxon>Pterygota</taxon>
        <taxon>Neoptera</taxon>
        <taxon>Endopterygota</taxon>
        <taxon>Lepidoptera</taxon>
        <taxon>Glossata</taxon>
        <taxon>Ditrysia</taxon>
        <taxon>Pyraloidea</taxon>
        <taxon>Crambidae</taxon>
        <taxon>Crambinae</taxon>
        <taxon>Diatraea</taxon>
    </lineage>
</organism>
<evidence type="ECO:0000256" key="5">
    <source>
        <dbReference type="ARBA" id="ARBA00023212"/>
    </source>
</evidence>
<dbReference type="InterPro" id="IPR041470">
    <property type="entry name" value="GCP_N"/>
</dbReference>
<dbReference type="Pfam" id="PF04130">
    <property type="entry name" value="GCP_C_terminal"/>
    <property type="match status" value="1"/>
</dbReference>
<dbReference type="GO" id="GO:0007020">
    <property type="term" value="P:microtubule nucleation"/>
    <property type="evidence" value="ECO:0007669"/>
    <property type="project" value="InterPro"/>
</dbReference>
<evidence type="ECO:0000256" key="3">
    <source>
        <dbReference type="ARBA" id="ARBA00022490"/>
    </source>
</evidence>
<dbReference type="InterPro" id="IPR042241">
    <property type="entry name" value="GCP_C_sf"/>
</dbReference>
<evidence type="ECO:0000256" key="1">
    <source>
        <dbReference type="ARBA" id="ARBA00004245"/>
    </source>
</evidence>
<gene>
    <name evidence="8" type="ORF">DIATSA_LOCUS1152</name>
</gene>
<name>A0A9P0FYK4_9NEOP</name>
<keyword evidence="4" id="KW-0493">Microtubule</keyword>
<dbReference type="PANTHER" id="PTHR19302">
    <property type="entry name" value="GAMMA TUBULIN COMPLEX PROTEIN"/>
    <property type="match status" value="1"/>
</dbReference>
<dbReference type="Gene3D" id="1.20.120.1900">
    <property type="entry name" value="Gamma-tubulin complex, C-terminal domain"/>
    <property type="match status" value="1"/>
</dbReference>
<evidence type="ECO:0000256" key="2">
    <source>
        <dbReference type="ARBA" id="ARBA00010337"/>
    </source>
</evidence>
<comment type="subcellular location">
    <subcellularLocation>
        <location evidence="1">Cytoplasm</location>
        <location evidence="1">Cytoskeleton</location>
    </subcellularLocation>
</comment>
<keyword evidence="5" id="KW-0206">Cytoskeleton</keyword>
<reference evidence="8" key="1">
    <citation type="submission" date="2021-12" db="EMBL/GenBank/DDBJ databases">
        <authorList>
            <person name="King R."/>
        </authorList>
    </citation>
    <scope>NUCLEOTIDE SEQUENCE</scope>
</reference>
<dbReference type="GO" id="GO:0000278">
    <property type="term" value="P:mitotic cell cycle"/>
    <property type="evidence" value="ECO:0007669"/>
    <property type="project" value="TreeGrafter"/>
</dbReference>
<keyword evidence="9" id="KW-1185">Reference proteome</keyword>
<evidence type="ECO:0000256" key="4">
    <source>
        <dbReference type="ARBA" id="ARBA00022701"/>
    </source>
</evidence>
<feature type="domain" description="Gamma tubulin complex component C-terminal" evidence="6">
    <location>
        <begin position="132"/>
        <end position="202"/>
    </location>
</feature>
<dbReference type="GO" id="GO:0051011">
    <property type="term" value="F:microtubule minus-end binding"/>
    <property type="evidence" value="ECO:0007669"/>
    <property type="project" value="TreeGrafter"/>
</dbReference>
<dbReference type="InterPro" id="IPR040457">
    <property type="entry name" value="GCP_C"/>
</dbReference>
<dbReference type="OrthoDB" id="5860513at2759"/>
<dbReference type="InterPro" id="IPR007259">
    <property type="entry name" value="GCP"/>
</dbReference>
<dbReference type="GO" id="GO:0000930">
    <property type="term" value="C:gamma-tubulin complex"/>
    <property type="evidence" value="ECO:0007669"/>
    <property type="project" value="TreeGrafter"/>
</dbReference>
<dbReference type="PANTHER" id="PTHR19302:SF14">
    <property type="entry name" value="GAMMA-TUBULIN COMPLEX COMPONENT 3"/>
    <property type="match status" value="1"/>
</dbReference>
<sequence>MLTRWLLHGEIDDPFNEFFIESRSGVPIDRMWHDKYRVREWMVPSFMSREQAAQILATGKSVVFMREACADEPIGPSDHAHHLQDLLKSHTGIAVNEGAAWWEAEGLRAGVAAAHTAASQRLLAALTTHHHLLDHLAAHRRYLLLAQGDFVHHLMTLLQDELNKPATALYVHNLTCTLEAAVRATNAQFEPPHVLARLHVNLYPNCKYKLCFHI</sequence>
<dbReference type="Pfam" id="PF17681">
    <property type="entry name" value="GCP_N_terminal"/>
    <property type="match status" value="1"/>
</dbReference>
<proteinExistence type="inferred from homology"/>
<dbReference type="GO" id="GO:0031122">
    <property type="term" value="P:cytoplasmic microtubule organization"/>
    <property type="evidence" value="ECO:0007669"/>
    <property type="project" value="TreeGrafter"/>
</dbReference>
<evidence type="ECO:0000313" key="9">
    <source>
        <dbReference type="Proteomes" id="UP001153714"/>
    </source>
</evidence>
<dbReference type="GO" id="GO:0051321">
    <property type="term" value="P:meiotic cell cycle"/>
    <property type="evidence" value="ECO:0007669"/>
    <property type="project" value="TreeGrafter"/>
</dbReference>
<evidence type="ECO:0000259" key="7">
    <source>
        <dbReference type="Pfam" id="PF17681"/>
    </source>
</evidence>
<feature type="domain" description="Gamma tubulin complex component protein N-terminal" evidence="7">
    <location>
        <begin position="1"/>
        <end position="127"/>
    </location>
</feature>
<evidence type="ECO:0000259" key="6">
    <source>
        <dbReference type="Pfam" id="PF04130"/>
    </source>
</evidence>
<dbReference type="GO" id="GO:0005874">
    <property type="term" value="C:microtubule"/>
    <property type="evidence" value="ECO:0007669"/>
    <property type="project" value="UniProtKB-KW"/>
</dbReference>
<evidence type="ECO:0000313" key="8">
    <source>
        <dbReference type="EMBL" id="CAH0747298.1"/>
    </source>
</evidence>
<dbReference type="GO" id="GO:0043015">
    <property type="term" value="F:gamma-tubulin binding"/>
    <property type="evidence" value="ECO:0007669"/>
    <property type="project" value="InterPro"/>
</dbReference>
<dbReference type="GO" id="GO:0000922">
    <property type="term" value="C:spindle pole"/>
    <property type="evidence" value="ECO:0007669"/>
    <property type="project" value="InterPro"/>
</dbReference>
<reference evidence="8" key="2">
    <citation type="submission" date="2022-10" db="EMBL/GenBank/DDBJ databases">
        <authorList>
            <consortium name="ENA_rothamsted_submissions"/>
            <consortium name="culmorum"/>
            <person name="King R."/>
        </authorList>
    </citation>
    <scope>NUCLEOTIDE SEQUENCE</scope>
</reference>
<keyword evidence="3" id="KW-0963">Cytoplasm</keyword>